<keyword evidence="2" id="KW-1185">Reference proteome</keyword>
<dbReference type="AlphaFoldDB" id="A0A369J4V8"/>
<protein>
    <submittedName>
        <fullName evidence="1">Uncharacterized protein</fullName>
    </submittedName>
</protein>
<evidence type="ECO:0000313" key="1">
    <source>
        <dbReference type="EMBL" id="RDB15445.1"/>
    </source>
</evidence>
<reference evidence="1" key="1">
    <citation type="submission" date="2018-04" db="EMBL/GenBank/DDBJ databases">
        <title>Whole genome sequencing of Hypsizygus marmoreus.</title>
        <authorList>
            <person name="Choi I.-G."/>
            <person name="Min B."/>
            <person name="Kim J.-G."/>
            <person name="Kim S."/>
            <person name="Oh Y.-L."/>
            <person name="Kong W.-S."/>
            <person name="Park H."/>
            <person name="Jeong J."/>
            <person name="Song E.-S."/>
        </authorList>
    </citation>
    <scope>NUCLEOTIDE SEQUENCE [LARGE SCALE GENOMIC DNA]</scope>
    <source>
        <strain evidence="1">51987-8</strain>
    </source>
</reference>
<accession>A0A369J4V8</accession>
<dbReference type="EMBL" id="LUEZ02000158">
    <property type="protein sequence ID" value="RDB15445.1"/>
    <property type="molecule type" value="Genomic_DNA"/>
</dbReference>
<evidence type="ECO:0000313" key="2">
    <source>
        <dbReference type="Proteomes" id="UP000076154"/>
    </source>
</evidence>
<organism evidence="1 2">
    <name type="scientific">Hypsizygus marmoreus</name>
    <name type="common">White beech mushroom</name>
    <name type="synonym">Agaricus marmoreus</name>
    <dbReference type="NCBI Taxonomy" id="39966"/>
    <lineage>
        <taxon>Eukaryota</taxon>
        <taxon>Fungi</taxon>
        <taxon>Dikarya</taxon>
        <taxon>Basidiomycota</taxon>
        <taxon>Agaricomycotina</taxon>
        <taxon>Agaricomycetes</taxon>
        <taxon>Agaricomycetidae</taxon>
        <taxon>Agaricales</taxon>
        <taxon>Tricholomatineae</taxon>
        <taxon>Lyophyllaceae</taxon>
        <taxon>Hypsizygus</taxon>
    </lineage>
</organism>
<dbReference type="InParanoid" id="A0A369J4V8"/>
<gene>
    <name evidence="1" type="ORF">Hypma_004237</name>
</gene>
<proteinExistence type="predicted"/>
<comment type="caution">
    <text evidence="1">The sequence shown here is derived from an EMBL/GenBank/DDBJ whole genome shotgun (WGS) entry which is preliminary data.</text>
</comment>
<name>A0A369J4V8_HYPMA</name>
<sequence>MPVLATDLAAGFFPVFTVFSRDILTGASSFEHDYDFSTTNLLRRAHAEDNDAPYMWLMELLDVEGVCQPSFQPCIPGPRRREHGYRMVSEAEQEGLDLLRRIDVRVPGS</sequence>
<dbReference type="Proteomes" id="UP000076154">
    <property type="component" value="Unassembled WGS sequence"/>
</dbReference>